<evidence type="ECO:0000313" key="7">
    <source>
        <dbReference type="EMBL" id="QCC44876.1"/>
    </source>
</evidence>
<evidence type="ECO:0000256" key="4">
    <source>
        <dbReference type="ARBA" id="ARBA00023014"/>
    </source>
</evidence>
<dbReference type="SUPFAM" id="SSF50022">
    <property type="entry name" value="ISP domain"/>
    <property type="match status" value="1"/>
</dbReference>
<feature type="domain" description="Rieske" evidence="6">
    <location>
        <begin position="41"/>
        <end position="114"/>
    </location>
</feature>
<gene>
    <name evidence="8" type="ORF">APQ99_01863</name>
    <name evidence="7" type="ORF">HBSAL_06070</name>
</gene>
<name>A0A4D6GUT7_HALS9</name>
<evidence type="ECO:0000259" key="6">
    <source>
        <dbReference type="PROSITE" id="PS51296"/>
    </source>
</evidence>
<dbReference type="GO" id="GO:0051213">
    <property type="term" value="F:dioxygenase activity"/>
    <property type="evidence" value="ECO:0007669"/>
    <property type="project" value="UniProtKB-KW"/>
</dbReference>
<dbReference type="RefSeq" id="WP_136361348.1">
    <property type="nucleotide sequence ID" value="NZ_VRYN01000004.1"/>
</dbReference>
<reference evidence="8 10" key="2">
    <citation type="submission" date="2019-07" db="EMBL/GenBank/DDBJ databases">
        <title>Genomic Encyclopedia of Archaeal and Bacterial Type Strains, Phase II (KMG-II): from individual species to whole genera.</title>
        <authorList>
            <person name="Goeker M."/>
        </authorList>
    </citation>
    <scope>NUCLEOTIDE SEQUENCE [LARGE SCALE GENOMIC DNA]</scope>
    <source>
        <strain evidence="8 10">DSM 3754</strain>
    </source>
</reference>
<dbReference type="InterPro" id="IPR036922">
    <property type="entry name" value="Rieske_2Fe-2S_sf"/>
</dbReference>
<evidence type="ECO:0000256" key="1">
    <source>
        <dbReference type="ARBA" id="ARBA00022714"/>
    </source>
</evidence>
<dbReference type="EMBL" id="VRYN01000004">
    <property type="protein sequence ID" value="TYO75540.1"/>
    <property type="molecule type" value="Genomic_DNA"/>
</dbReference>
<protein>
    <submittedName>
        <fullName evidence="8">Ferredoxin subunit of nitrite reductase or a ring-hydroxylating dioxygenase</fullName>
    </submittedName>
    <submittedName>
        <fullName evidence="7">Putative iron-sulfur protein (2Fe-2S)</fullName>
    </submittedName>
</protein>
<feature type="region of interest" description="Disordered" evidence="5">
    <location>
        <begin position="124"/>
        <end position="144"/>
    </location>
</feature>
<evidence type="ECO:0000256" key="3">
    <source>
        <dbReference type="ARBA" id="ARBA00023004"/>
    </source>
</evidence>
<reference evidence="7" key="3">
    <citation type="journal article" name="MicrobiologyOpen">
        <title>Whole-genome comparison between the type strain of Halobacterium salinarum (DSM 3754(T)) and the laboratory strains R1 and NRC-1.</title>
        <authorList>
            <person name="Pfeiffer F."/>
            <person name="Losensky G."/>
            <person name="Marchfelder A."/>
            <person name="Habermann B."/>
            <person name="Dyall-Smith M."/>
        </authorList>
    </citation>
    <scope>NUCLEOTIDE SEQUENCE</scope>
    <source>
        <strain evidence="7">91-R6</strain>
    </source>
</reference>
<proteinExistence type="predicted"/>
<dbReference type="Pfam" id="PF00355">
    <property type="entry name" value="Rieske"/>
    <property type="match status" value="1"/>
</dbReference>
<dbReference type="Proteomes" id="UP000296216">
    <property type="component" value="Chromosome"/>
</dbReference>
<keyword evidence="1" id="KW-0001">2Fe-2S</keyword>
<sequence length="144" mass="15826">MADRYRLTSVDTVTEEGSWAFTVRDEHGDTASYFLVPCEDDDRPPVRAWVNRCTHEAQRLYREGVGAVTRGGEVVCPKHGSLFDTCSGYCDNGDAADTTLPSVDVAVEDGQVYLVDDDVRYLYDGLPNDDGDDDGPSSTSHLQL</sequence>
<evidence type="ECO:0000256" key="5">
    <source>
        <dbReference type="SAM" id="MobiDB-lite"/>
    </source>
</evidence>
<evidence type="ECO:0000256" key="2">
    <source>
        <dbReference type="ARBA" id="ARBA00022723"/>
    </source>
</evidence>
<dbReference type="GeneID" id="39855058"/>
<keyword evidence="8" id="KW-0560">Oxidoreductase</keyword>
<dbReference type="Proteomes" id="UP000323075">
    <property type="component" value="Unassembled WGS sequence"/>
</dbReference>
<keyword evidence="8" id="KW-0223">Dioxygenase</keyword>
<dbReference type="PROSITE" id="PS51296">
    <property type="entry name" value="RIESKE"/>
    <property type="match status" value="1"/>
</dbReference>
<evidence type="ECO:0000313" key="8">
    <source>
        <dbReference type="EMBL" id="TYO75540.1"/>
    </source>
</evidence>
<evidence type="ECO:0000313" key="9">
    <source>
        <dbReference type="Proteomes" id="UP000296216"/>
    </source>
</evidence>
<evidence type="ECO:0000313" key="10">
    <source>
        <dbReference type="Proteomes" id="UP000323075"/>
    </source>
</evidence>
<dbReference type="EMBL" id="CP038631">
    <property type="protein sequence ID" value="QCC44876.1"/>
    <property type="molecule type" value="Genomic_DNA"/>
</dbReference>
<keyword evidence="2" id="KW-0479">Metal-binding</keyword>
<keyword evidence="4" id="KW-0411">Iron-sulfur</keyword>
<keyword evidence="3" id="KW-0408">Iron</keyword>
<reference evidence="7 9" key="1">
    <citation type="journal article" date="2019" name="Microbiol. Resour. Announc.">
        <title>The Genome Sequence of the Halobacterium salinarum Type Strain Is Closely Related to That of Laboratory Strains NRC-1 and R1.</title>
        <authorList>
            <person name="Pfeiffer F."/>
            <person name="Marchfelder A."/>
            <person name="Habermann B."/>
            <person name="Dyall-Smith M.L."/>
        </authorList>
    </citation>
    <scope>NUCLEOTIDE SEQUENCE [LARGE SCALE GENOMIC DNA]</scope>
    <source>
        <strain evidence="7">91-R6</strain>
        <strain evidence="9">ATCC 33171 / DSM 3754 / JCM 8978 / NBRC 102687 / NCIMB 764 / 91-R6</strain>
    </source>
</reference>
<dbReference type="AlphaFoldDB" id="A0A4D6GUT7"/>
<dbReference type="GO" id="GO:0051537">
    <property type="term" value="F:2 iron, 2 sulfur cluster binding"/>
    <property type="evidence" value="ECO:0007669"/>
    <property type="project" value="UniProtKB-KW"/>
</dbReference>
<organism evidence="7 9">
    <name type="scientific">Halobacterium salinarum (strain ATCC 33171 / DSM 3754 / JCM 8978 / NBRC 102687 / NCIMB 764 / 91-R6)</name>
    <dbReference type="NCBI Taxonomy" id="2597657"/>
    <lineage>
        <taxon>Archaea</taxon>
        <taxon>Methanobacteriati</taxon>
        <taxon>Methanobacteriota</taxon>
        <taxon>Stenosarchaea group</taxon>
        <taxon>Halobacteria</taxon>
        <taxon>Halobacteriales</taxon>
        <taxon>Halobacteriaceae</taxon>
        <taxon>Halobacterium</taxon>
    </lineage>
</organism>
<dbReference type="Gene3D" id="2.102.10.10">
    <property type="entry name" value="Rieske [2Fe-2S] iron-sulphur domain"/>
    <property type="match status" value="1"/>
</dbReference>
<dbReference type="GO" id="GO:0046872">
    <property type="term" value="F:metal ion binding"/>
    <property type="evidence" value="ECO:0007669"/>
    <property type="project" value="UniProtKB-KW"/>
</dbReference>
<accession>A0A4D6GUT7</accession>
<dbReference type="InterPro" id="IPR017941">
    <property type="entry name" value="Rieske_2Fe-2S"/>
</dbReference>